<feature type="chain" id="PRO_5045233214" evidence="2">
    <location>
        <begin position="24"/>
        <end position="148"/>
    </location>
</feature>
<evidence type="ECO:0000256" key="1">
    <source>
        <dbReference type="SAM" id="MobiDB-lite"/>
    </source>
</evidence>
<dbReference type="EMBL" id="BAAAOR010000033">
    <property type="protein sequence ID" value="GAA1538442.1"/>
    <property type="molecule type" value="Genomic_DNA"/>
</dbReference>
<name>A0ABN2BCV9_9ACTN</name>
<feature type="compositionally biased region" description="Basic residues" evidence="1">
    <location>
        <begin position="73"/>
        <end position="86"/>
    </location>
</feature>
<proteinExistence type="predicted"/>
<keyword evidence="2" id="KW-0732">Signal</keyword>
<feature type="signal peptide" evidence="2">
    <location>
        <begin position="1"/>
        <end position="23"/>
    </location>
</feature>
<comment type="caution">
    <text evidence="3">The sequence shown here is derived from an EMBL/GenBank/DDBJ whole genome shotgun (WGS) entry which is preliminary data.</text>
</comment>
<feature type="region of interest" description="Disordered" evidence="1">
    <location>
        <begin position="20"/>
        <end position="148"/>
    </location>
</feature>
<dbReference type="Proteomes" id="UP001500842">
    <property type="component" value="Unassembled WGS sequence"/>
</dbReference>
<reference evidence="3 4" key="1">
    <citation type="journal article" date="2019" name="Int. J. Syst. Evol. Microbiol.">
        <title>The Global Catalogue of Microorganisms (GCM) 10K type strain sequencing project: providing services to taxonomists for standard genome sequencing and annotation.</title>
        <authorList>
            <consortium name="The Broad Institute Genomics Platform"/>
            <consortium name="The Broad Institute Genome Sequencing Center for Infectious Disease"/>
            <person name="Wu L."/>
            <person name="Ma J."/>
        </authorList>
    </citation>
    <scope>NUCLEOTIDE SEQUENCE [LARGE SCALE GENOMIC DNA]</scope>
    <source>
        <strain evidence="3 4">JCM 14942</strain>
    </source>
</reference>
<evidence type="ECO:0000313" key="3">
    <source>
        <dbReference type="EMBL" id="GAA1538442.1"/>
    </source>
</evidence>
<organism evidence="3 4">
    <name type="scientific">Nocardioides humi</name>
    <dbReference type="NCBI Taxonomy" id="449461"/>
    <lineage>
        <taxon>Bacteria</taxon>
        <taxon>Bacillati</taxon>
        <taxon>Actinomycetota</taxon>
        <taxon>Actinomycetes</taxon>
        <taxon>Propionibacteriales</taxon>
        <taxon>Nocardioidaceae</taxon>
        <taxon>Nocardioides</taxon>
    </lineage>
</organism>
<accession>A0ABN2BCV9</accession>
<protein>
    <submittedName>
        <fullName evidence="3">Uncharacterized protein</fullName>
    </submittedName>
</protein>
<feature type="compositionally biased region" description="Basic and acidic residues" evidence="1">
    <location>
        <begin position="95"/>
        <end position="122"/>
    </location>
</feature>
<gene>
    <name evidence="3" type="ORF">GCM10009788_46320</name>
</gene>
<evidence type="ECO:0000256" key="2">
    <source>
        <dbReference type="SAM" id="SignalP"/>
    </source>
</evidence>
<keyword evidence="4" id="KW-1185">Reference proteome</keyword>
<sequence length="148" mass="15972">MTGLAGATAAGVAVGLLAWPADAGDGQPAFKREQDTPDIVLVADDDDPDDDDLAARAAGDRDTHTNATNTHTRVTHTRATHTRATHTRATNTGDTRSDRTRTGTRSGRDDSRTGRAKADWTRDGGTGLTRDWSRNHTDDRSRHNTRGR</sequence>
<feature type="compositionally biased region" description="Basic and acidic residues" evidence="1">
    <location>
        <begin position="131"/>
        <end position="142"/>
    </location>
</feature>
<feature type="compositionally biased region" description="Acidic residues" evidence="1">
    <location>
        <begin position="43"/>
        <end position="52"/>
    </location>
</feature>
<evidence type="ECO:0000313" key="4">
    <source>
        <dbReference type="Proteomes" id="UP001500842"/>
    </source>
</evidence>